<gene>
    <name evidence="3" type="ORF">MVLG_00282</name>
</gene>
<evidence type="ECO:0000313" key="4">
    <source>
        <dbReference type="EnsemblFungi" id="MVLG_00282T0"/>
    </source>
</evidence>
<reference evidence="3 5" key="3">
    <citation type="journal article" date="2015" name="BMC Genomics">
        <title>Sex and parasites: genomic and transcriptomic analysis of Microbotryum lychnidis-dioicae, the biotrophic and plant-castrating anther smut fungus.</title>
        <authorList>
            <person name="Perlin M.H."/>
            <person name="Amselem J."/>
            <person name="Fontanillas E."/>
            <person name="Toh S.S."/>
            <person name="Chen Z."/>
            <person name="Goldberg J."/>
            <person name="Duplessis S."/>
            <person name="Henrissat B."/>
            <person name="Young S."/>
            <person name="Zeng Q."/>
            <person name="Aguileta G."/>
            <person name="Petit E."/>
            <person name="Badouin H."/>
            <person name="Andrews J."/>
            <person name="Razeeq D."/>
            <person name="Gabaldon T."/>
            <person name="Quesneville H."/>
            <person name="Giraud T."/>
            <person name="Hood M.E."/>
            <person name="Schultz D.J."/>
            <person name="Cuomo C.A."/>
        </authorList>
    </citation>
    <scope>NUCLEOTIDE SEQUENCE [LARGE SCALE GENOMIC DNA]</scope>
    <source>
        <strain evidence="3">P1A1 Lamole</strain>
        <strain evidence="5">p1A1 Lamole</strain>
    </source>
</reference>
<proteinExistence type="predicted"/>
<dbReference type="Proteomes" id="UP000017200">
    <property type="component" value="Unassembled WGS sequence"/>
</dbReference>
<evidence type="ECO:0000313" key="3">
    <source>
        <dbReference type="EMBL" id="KDE09375.1"/>
    </source>
</evidence>
<reference evidence="4" key="4">
    <citation type="submission" date="2015-06" db="UniProtKB">
        <authorList>
            <consortium name="EnsemblFungi"/>
        </authorList>
    </citation>
    <scope>IDENTIFICATION</scope>
</reference>
<accession>U5GYL6</accession>
<dbReference type="EnsemblFungi" id="MVLG_00282T0">
    <property type="protein sequence ID" value="MVLG_00282T0"/>
    <property type="gene ID" value="MVLG_00282"/>
</dbReference>
<organism evidence="3">
    <name type="scientific">Microbotryum lychnidis-dioicae (strain p1A1 Lamole / MvSl-1064)</name>
    <name type="common">Anther smut fungus</name>
    <dbReference type="NCBI Taxonomy" id="683840"/>
    <lineage>
        <taxon>Eukaryota</taxon>
        <taxon>Fungi</taxon>
        <taxon>Dikarya</taxon>
        <taxon>Basidiomycota</taxon>
        <taxon>Pucciniomycotina</taxon>
        <taxon>Microbotryomycetes</taxon>
        <taxon>Microbotryales</taxon>
        <taxon>Microbotryaceae</taxon>
        <taxon>Microbotryum</taxon>
    </lineage>
</organism>
<feature type="compositionally biased region" description="Low complexity" evidence="1">
    <location>
        <begin position="193"/>
        <end position="214"/>
    </location>
</feature>
<protein>
    <submittedName>
        <fullName evidence="3 4">Uncharacterized protein</fullName>
    </submittedName>
</protein>
<feature type="region of interest" description="Disordered" evidence="1">
    <location>
        <begin position="192"/>
        <end position="214"/>
    </location>
</feature>
<reference evidence="5" key="1">
    <citation type="submission" date="2010-11" db="EMBL/GenBank/DDBJ databases">
        <title>The genome sequence of Microbotryum violaceum strain p1A1 Lamole.</title>
        <authorList>
            <person name="Cuomo C."/>
            <person name="Perlin M."/>
            <person name="Young S.K."/>
            <person name="Zeng Q."/>
            <person name="Gargeya S."/>
            <person name="Alvarado L."/>
            <person name="Berlin A."/>
            <person name="Chapman S.B."/>
            <person name="Chen Z."/>
            <person name="Freedman E."/>
            <person name="Gellesch M."/>
            <person name="Goldberg J."/>
            <person name="Griggs A."/>
            <person name="Gujja S."/>
            <person name="Heilman E."/>
            <person name="Heiman D."/>
            <person name="Howarth C."/>
            <person name="Mehta T."/>
            <person name="Neiman D."/>
            <person name="Pearson M."/>
            <person name="Roberts A."/>
            <person name="Saif S."/>
            <person name="Shea T."/>
            <person name="Shenoy N."/>
            <person name="Sisk P."/>
            <person name="Stolte C."/>
            <person name="Sykes S."/>
            <person name="White J."/>
            <person name="Yandava C."/>
            <person name="Haas B."/>
            <person name="Nusbaum C."/>
            <person name="Birren B."/>
        </authorList>
    </citation>
    <scope>NUCLEOTIDE SEQUENCE [LARGE SCALE GENOMIC DNA]</scope>
    <source>
        <strain evidence="5">p1A1 Lamole</strain>
    </source>
</reference>
<feature type="transmembrane region" description="Helical" evidence="2">
    <location>
        <begin position="12"/>
        <end position="38"/>
    </location>
</feature>
<reference evidence="3" key="2">
    <citation type="submission" date="2010-11" db="EMBL/GenBank/DDBJ databases">
        <authorList>
            <consortium name="The Broad Institute Genome Sequencing Platform"/>
            <person name="Earl A."/>
            <person name="Ward D."/>
            <person name="Feldgarden M."/>
            <person name="Gevers D."/>
            <person name="Butler R."/>
            <person name="Young S.K."/>
            <person name="Zeng Q."/>
            <person name="Gargeya S."/>
            <person name="Fitzgerald M."/>
            <person name="Haas B."/>
            <person name="Abouelleil A."/>
            <person name="Alvarado L."/>
            <person name="Arachchi H.M."/>
            <person name="Berlin A."/>
            <person name="Brown A."/>
            <person name="Chapman S.B."/>
            <person name="Chen Z."/>
            <person name="Dunbar C."/>
            <person name="Freedman E."/>
            <person name="Gearin G."/>
            <person name="Gellesch M."/>
            <person name="Goldberg J."/>
            <person name="Griggs A."/>
            <person name="Gujja S."/>
            <person name="Heilman E."/>
            <person name="Heiman D."/>
            <person name="Howarth C."/>
            <person name="Larson L."/>
            <person name="Lui A."/>
            <person name="MacDonald P.J.P."/>
            <person name="Mehta T."/>
            <person name="Montmayeur A."/>
            <person name="Murphy C."/>
            <person name="Neiman D."/>
            <person name="Pearson M."/>
            <person name="Priest M."/>
            <person name="Roberts A."/>
            <person name="Saif S."/>
            <person name="Shea T."/>
            <person name="Shenoy N."/>
            <person name="Sisk P."/>
            <person name="Stolte C."/>
            <person name="Sykes S."/>
            <person name="White J."/>
            <person name="Yandava C."/>
            <person name="Wortman J."/>
            <person name="Nusbaum C."/>
            <person name="Birren B."/>
        </authorList>
    </citation>
    <scope>NUCLEOTIDE SEQUENCE</scope>
    <source>
        <strain evidence="3">P1A1 Lamole</strain>
    </source>
</reference>
<keyword evidence="2" id="KW-1133">Transmembrane helix</keyword>
<keyword evidence="2" id="KW-0812">Transmembrane</keyword>
<dbReference type="InParanoid" id="U5GYL6"/>
<sequence>MKGHGLYKSWKNWGSLLTFFSILSSPCHVFLTVIIMLACTSNLLSVSLISLTHLVTALPTFGNDYLLGPRELLVSSHADLRVRTASATSNGSVSTFAKSAINSVAGIYVCALDCADLWTVYTKCDLTNSTLIDSCLCNVDDNDAWAICTSCIAVREGNITAQLNYTGTAQNVYASGCGRAINYTTKGLVAPYTSSSSSSTPTSSKSASSTSMGKTSSAAANSVYMTEGGKLFSILSMVVVGLFVL</sequence>
<keyword evidence="5" id="KW-1185">Reference proteome</keyword>
<dbReference type="HOGENOM" id="CLU_1134278_0_0_1"/>
<dbReference type="EMBL" id="AEIJ01000022">
    <property type="status" value="NOT_ANNOTATED_CDS"/>
    <property type="molecule type" value="Genomic_DNA"/>
</dbReference>
<dbReference type="EMBL" id="GL541644">
    <property type="protein sequence ID" value="KDE09375.1"/>
    <property type="molecule type" value="Genomic_DNA"/>
</dbReference>
<name>U5GYL6_USTV1</name>
<dbReference type="AlphaFoldDB" id="U5GYL6"/>
<dbReference type="OrthoDB" id="10367149at2759"/>
<evidence type="ECO:0000313" key="5">
    <source>
        <dbReference type="Proteomes" id="UP000017200"/>
    </source>
</evidence>
<evidence type="ECO:0000256" key="1">
    <source>
        <dbReference type="SAM" id="MobiDB-lite"/>
    </source>
</evidence>
<evidence type="ECO:0000256" key="2">
    <source>
        <dbReference type="SAM" id="Phobius"/>
    </source>
</evidence>
<keyword evidence="2" id="KW-0472">Membrane</keyword>